<evidence type="ECO:0000313" key="3">
    <source>
        <dbReference type="Proteomes" id="UP000316759"/>
    </source>
</evidence>
<accession>A0A504Z0L9</accession>
<dbReference type="SUPFAM" id="SSF57302">
    <property type="entry name" value="Snake toxin-like"/>
    <property type="match status" value="1"/>
</dbReference>
<feature type="chain" id="PRO_5021479017" description="UPAR/Ly6 domain-containing protein" evidence="1">
    <location>
        <begin position="22"/>
        <end position="122"/>
    </location>
</feature>
<proteinExistence type="predicted"/>
<dbReference type="InterPro" id="IPR045860">
    <property type="entry name" value="Snake_toxin-like_sf"/>
</dbReference>
<keyword evidence="1" id="KW-0732">Signal</keyword>
<dbReference type="OrthoDB" id="6250354at2759"/>
<gene>
    <name evidence="2" type="ORF">FGIG_09511</name>
</gene>
<name>A0A504Z0L9_FASGI</name>
<dbReference type="Proteomes" id="UP000316759">
    <property type="component" value="Unassembled WGS sequence"/>
</dbReference>
<evidence type="ECO:0008006" key="4">
    <source>
        <dbReference type="Google" id="ProtNLM"/>
    </source>
</evidence>
<protein>
    <recommendedName>
        <fullName evidence="4">UPAR/Ly6 domain-containing protein</fullName>
    </recommendedName>
</protein>
<sequence>MLRKFVALLTVFSVCLSISDAARCYECTSCPLPFSPTGITVKDNCPQCLITQTLLANNVTLEVRSCVPVCKAESALVAGTGVRVGCCSTDLCNEKYNTSNRFAPFNVGLLGLLTIFLLKIRF</sequence>
<keyword evidence="3" id="KW-1185">Reference proteome</keyword>
<organism evidence="2 3">
    <name type="scientific">Fasciola gigantica</name>
    <name type="common">Giant liver fluke</name>
    <dbReference type="NCBI Taxonomy" id="46835"/>
    <lineage>
        <taxon>Eukaryota</taxon>
        <taxon>Metazoa</taxon>
        <taxon>Spiralia</taxon>
        <taxon>Lophotrochozoa</taxon>
        <taxon>Platyhelminthes</taxon>
        <taxon>Trematoda</taxon>
        <taxon>Digenea</taxon>
        <taxon>Plagiorchiida</taxon>
        <taxon>Echinostomata</taxon>
        <taxon>Echinostomatoidea</taxon>
        <taxon>Fasciolidae</taxon>
        <taxon>Fasciola</taxon>
    </lineage>
</organism>
<evidence type="ECO:0000256" key="1">
    <source>
        <dbReference type="SAM" id="SignalP"/>
    </source>
</evidence>
<reference evidence="2 3" key="1">
    <citation type="submission" date="2019-04" db="EMBL/GenBank/DDBJ databases">
        <title>Annotation for the trematode Fasciola gigantica.</title>
        <authorList>
            <person name="Choi Y.-J."/>
        </authorList>
    </citation>
    <scope>NUCLEOTIDE SEQUENCE [LARGE SCALE GENOMIC DNA]</scope>
    <source>
        <strain evidence="2">Uganda_cow_1</strain>
    </source>
</reference>
<dbReference type="EMBL" id="SUNJ01002122">
    <property type="protein sequence ID" value="TPP66235.1"/>
    <property type="molecule type" value="Genomic_DNA"/>
</dbReference>
<dbReference type="Gene3D" id="2.10.60.10">
    <property type="entry name" value="CD59"/>
    <property type="match status" value="1"/>
</dbReference>
<dbReference type="CDD" id="cd00117">
    <property type="entry name" value="TFP"/>
    <property type="match status" value="1"/>
</dbReference>
<dbReference type="AlphaFoldDB" id="A0A504Z0L9"/>
<feature type="signal peptide" evidence="1">
    <location>
        <begin position="1"/>
        <end position="21"/>
    </location>
</feature>
<evidence type="ECO:0000313" key="2">
    <source>
        <dbReference type="EMBL" id="TPP66235.1"/>
    </source>
</evidence>
<comment type="caution">
    <text evidence="2">The sequence shown here is derived from an EMBL/GenBank/DDBJ whole genome shotgun (WGS) entry which is preliminary data.</text>
</comment>